<dbReference type="InterPro" id="IPR019874">
    <property type="entry name" value="RF_methyltr_PrmC"/>
</dbReference>
<dbReference type="PANTHER" id="PTHR47441">
    <property type="match status" value="1"/>
</dbReference>
<dbReference type="Gene3D" id="1.10.8.10">
    <property type="entry name" value="DNA helicase RuvA subunit, C-terminal domain"/>
    <property type="match status" value="1"/>
</dbReference>
<comment type="function">
    <text evidence="4">Methylates the class 1 translation termination release factors RF1/PrfA and RF2/PrfB on the glutamine residue of the universally conserved GGQ motif.</text>
</comment>
<protein>
    <recommendedName>
        <fullName evidence="4">Release factor glutamine methyltransferase</fullName>
        <shortName evidence="4">RF MTase</shortName>
        <ecNumber evidence="4">2.1.1.297</ecNumber>
    </recommendedName>
    <alternativeName>
        <fullName evidence="4">N5-glutamine methyltransferase PrmC</fullName>
    </alternativeName>
    <alternativeName>
        <fullName evidence="4">Protein-(glutamine-N5) MTase PrmC</fullName>
    </alternativeName>
    <alternativeName>
        <fullName evidence="4">Protein-glutamine N-methyltransferase PrmC</fullName>
    </alternativeName>
</protein>
<dbReference type="GO" id="GO:0102559">
    <property type="term" value="F:peptide chain release factor N(5)-glutamine methyltransferase activity"/>
    <property type="evidence" value="ECO:0007669"/>
    <property type="project" value="UniProtKB-EC"/>
</dbReference>
<feature type="binding site" evidence="4">
    <location>
        <position position="148"/>
    </location>
    <ligand>
        <name>S-adenosyl-L-methionine</name>
        <dbReference type="ChEBI" id="CHEBI:59789"/>
    </ligand>
</feature>
<dbReference type="InterPro" id="IPR029063">
    <property type="entry name" value="SAM-dependent_MTases_sf"/>
</dbReference>
<feature type="binding site" evidence="4">
    <location>
        <begin position="125"/>
        <end position="129"/>
    </location>
    <ligand>
        <name>S-adenosyl-L-methionine</name>
        <dbReference type="ChEBI" id="CHEBI:59789"/>
    </ligand>
</feature>
<evidence type="ECO:0000256" key="4">
    <source>
        <dbReference type="HAMAP-Rule" id="MF_02126"/>
    </source>
</evidence>
<sequence>MQARTQLTTLSDQAFATTLSSELEWLLQSVADLDRLSLRLANFKTEAQIQTQVSLAELEHLWQRRQQERMPIQYLVGITPWRDFELRVRPGVLIPRPETELLVDLAVEATQGQQNLDPAHWVDLGTGSGAIALGLARVLPQATLHAVDRSQLALTVARQNATVLGLESRIRFYQGSWLEPLTLLRGHIQGIVSNPPYIPAAMVTNLQPEVAWHEPRLALAAGADGLSAIREIVAQASGYLVPGGVLLMEMMAGQSEAVVELLRSQAHYTQIQIHADLAGIPRFAQAHRIHPDPSTQPTP</sequence>
<keyword evidence="1 4" id="KW-0489">Methyltransferase</keyword>
<feature type="binding site" evidence="4">
    <location>
        <begin position="194"/>
        <end position="197"/>
    </location>
    <ligand>
        <name>substrate</name>
    </ligand>
</feature>
<keyword evidence="2 4" id="KW-0808">Transferase</keyword>
<dbReference type="NCBIfam" id="TIGR00536">
    <property type="entry name" value="hemK_fam"/>
    <property type="match status" value="1"/>
</dbReference>
<dbReference type="Proteomes" id="UP000607397">
    <property type="component" value="Unassembled WGS sequence"/>
</dbReference>
<evidence type="ECO:0000313" key="7">
    <source>
        <dbReference type="Proteomes" id="UP000607397"/>
    </source>
</evidence>
<dbReference type="Gene3D" id="3.40.50.150">
    <property type="entry name" value="Vaccinia Virus protein VP39"/>
    <property type="match status" value="1"/>
</dbReference>
<keyword evidence="7" id="KW-1185">Reference proteome</keyword>
<dbReference type="InterPro" id="IPR002052">
    <property type="entry name" value="DNA_methylase_N6_adenine_CS"/>
</dbReference>
<proteinExistence type="inferred from homology"/>
<reference evidence="6" key="1">
    <citation type="submission" date="2019-12" db="EMBL/GenBank/DDBJ databases">
        <title>High-Quality draft genome sequences of three cyanobacteria isolated from the limestone walls of the Old Cathedral of Coimbra.</title>
        <authorList>
            <person name="Tiago I."/>
            <person name="Soares F."/>
            <person name="Portugal A."/>
        </authorList>
    </citation>
    <scope>NUCLEOTIDE SEQUENCE [LARGE SCALE GENOMIC DNA]</scope>
    <source>
        <strain evidence="6">C</strain>
    </source>
</reference>
<feature type="binding site" evidence="4">
    <location>
        <position position="177"/>
    </location>
    <ligand>
        <name>S-adenosyl-L-methionine</name>
        <dbReference type="ChEBI" id="CHEBI:59789"/>
    </ligand>
</feature>
<feature type="domain" description="Methyltransferase" evidence="5">
    <location>
        <begin position="121"/>
        <end position="252"/>
    </location>
</feature>
<dbReference type="EC" id="2.1.1.297" evidence="4"/>
<dbReference type="InterPro" id="IPR052663">
    <property type="entry name" value="RF_glutamine_MTase_cyano"/>
</dbReference>
<dbReference type="CDD" id="cd02440">
    <property type="entry name" value="AdoMet_MTases"/>
    <property type="match status" value="1"/>
</dbReference>
<evidence type="ECO:0000256" key="2">
    <source>
        <dbReference type="ARBA" id="ARBA00022679"/>
    </source>
</evidence>
<dbReference type="InterPro" id="IPR004556">
    <property type="entry name" value="HemK-like"/>
</dbReference>
<comment type="similarity">
    <text evidence="4">Belongs to the protein N5-glutamine methyltransferase family. PrmC subfamily.</text>
</comment>
<evidence type="ECO:0000256" key="3">
    <source>
        <dbReference type="ARBA" id="ARBA00022691"/>
    </source>
</evidence>
<dbReference type="EMBL" id="WVIC01000025">
    <property type="protein sequence ID" value="NCJ07371.1"/>
    <property type="molecule type" value="Genomic_DNA"/>
</dbReference>
<gene>
    <name evidence="4 6" type="primary">prmC</name>
    <name evidence="6" type="ORF">GS597_12805</name>
</gene>
<dbReference type="NCBIfam" id="TIGR03534">
    <property type="entry name" value="RF_mod_PrmC"/>
    <property type="match status" value="1"/>
</dbReference>
<dbReference type="SUPFAM" id="SSF53335">
    <property type="entry name" value="S-adenosyl-L-methionine-dependent methyltransferases"/>
    <property type="match status" value="1"/>
</dbReference>
<comment type="caution">
    <text evidence="6">The sequence shown here is derived from an EMBL/GenBank/DDBJ whole genome shotgun (WGS) entry which is preliminary data.</text>
</comment>
<evidence type="ECO:0000259" key="5">
    <source>
        <dbReference type="Pfam" id="PF13847"/>
    </source>
</evidence>
<dbReference type="PROSITE" id="PS00092">
    <property type="entry name" value="N6_MTASE"/>
    <property type="match status" value="1"/>
</dbReference>
<feature type="binding site" evidence="4">
    <location>
        <position position="194"/>
    </location>
    <ligand>
        <name>S-adenosyl-L-methionine</name>
        <dbReference type="ChEBI" id="CHEBI:59789"/>
    </ligand>
</feature>
<keyword evidence="3 4" id="KW-0949">S-adenosyl-L-methionine</keyword>
<evidence type="ECO:0000256" key="1">
    <source>
        <dbReference type="ARBA" id="ARBA00022603"/>
    </source>
</evidence>
<dbReference type="GO" id="GO:0003676">
    <property type="term" value="F:nucleic acid binding"/>
    <property type="evidence" value="ECO:0007669"/>
    <property type="project" value="InterPro"/>
</dbReference>
<dbReference type="AlphaFoldDB" id="A0A8K2A7X8"/>
<dbReference type="InterPro" id="IPR025714">
    <property type="entry name" value="Methyltranfer_dom"/>
</dbReference>
<dbReference type="PANTHER" id="PTHR47441:SF3">
    <property type="entry name" value="RELEASE FACTOR GLUTAMINE METHYLTRANSFERASE"/>
    <property type="match status" value="1"/>
</dbReference>
<evidence type="ECO:0000313" key="6">
    <source>
        <dbReference type="EMBL" id="NCJ07371.1"/>
    </source>
</evidence>
<name>A0A8K2A7X8_9CYAN</name>
<dbReference type="HAMAP" id="MF_02126">
    <property type="entry name" value="RF_methyltr_PrmC"/>
    <property type="match status" value="1"/>
</dbReference>
<comment type="catalytic activity">
    <reaction evidence="4">
        <text>L-glutaminyl-[peptide chain release factor] + S-adenosyl-L-methionine = N(5)-methyl-L-glutaminyl-[peptide chain release factor] + S-adenosyl-L-homocysteine + H(+)</text>
        <dbReference type="Rhea" id="RHEA:42896"/>
        <dbReference type="Rhea" id="RHEA-COMP:10271"/>
        <dbReference type="Rhea" id="RHEA-COMP:10272"/>
        <dbReference type="ChEBI" id="CHEBI:15378"/>
        <dbReference type="ChEBI" id="CHEBI:30011"/>
        <dbReference type="ChEBI" id="CHEBI:57856"/>
        <dbReference type="ChEBI" id="CHEBI:59789"/>
        <dbReference type="ChEBI" id="CHEBI:61891"/>
        <dbReference type="EC" id="2.1.1.297"/>
    </reaction>
</comment>
<accession>A0A8K2A7X8</accession>
<dbReference type="GO" id="GO:0032259">
    <property type="term" value="P:methylation"/>
    <property type="evidence" value="ECO:0007669"/>
    <property type="project" value="UniProtKB-KW"/>
</dbReference>
<dbReference type="Pfam" id="PF13847">
    <property type="entry name" value="Methyltransf_31"/>
    <property type="match status" value="1"/>
</dbReference>
<organism evidence="6 7">
    <name type="scientific">Petrachloros mirabilis ULC683</name>
    <dbReference type="NCBI Taxonomy" id="2781853"/>
    <lineage>
        <taxon>Bacteria</taxon>
        <taxon>Bacillati</taxon>
        <taxon>Cyanobacteriota</taxon>
        <taxon>Cyanophyceae</taxon>
        <taxon>Synechococcales</taxon>
        <taxon>Petrachlorosaceae</taxon>
        <taxon>Petrachloros</taxon>
        <taxon>Petrachloros mirabilis</taxon>
    </lineage>
</organism>